<evidence type="ECO:0000256" key="4">
    <source>
        <dbReference type="ARBA" id="ARBA00022692"/>
    </source>
</evidence>
<dbReference type="InterPro" id="IPR058533">
    <property type="entry name" value="Cation_efflux_TM"/>
</dbReference>
<dbReference type="InterPro" id="IPR050681">
    <property type="entry name" value="CDF/SLC30A"/>
</dbReference>
<keyword evidence="3" id="KW-0813">Transport</keyword>
<dbReference type="PANTHER" id="PTHR11562:SF17">
    <property type="entry name" value="RE54080P-RELATED"/>
    <property type="match status" value="1"/>
</dbReference>
<feature type="domain" description="Cation efflux protein transmembrane" evidence="10">
    <location>
        <begin position="24"/>
        <end position="211"/>
    </location>
</feature>
<keyword evidence="7" id="KW-0406">Ion transport</keyword>
<evidence type="ECO:0000256" key="7">
    <source>
        <dbReference type="ARBA" id="ARBA00023065"/>
    </source>
</evidence>
<dbReference type="SUPFAM" id="SSF161111">
    <property type="entry name" value="Cation efflux protein transmembrane domain-like"/>
    <property type="match status" value="1"/>
</dbReference>
<protein>
    <submittedName>
        <fullName evidence="12">Efflux protein</fullName>
    </submittedName>
</protein>
<dbReference type="Pfam" id="PF16916">
    <property type="entry name" value="ZT_dimer"/>
    <property type="match status" value="1"/>
</dbReference>
<feature type="transmembrane region" description="Helical" evidence="9">
    <location>
        <begin position="187"/>
        <end position="204"/>
    </location>
</feature>
<feature type="transmembrane region" description="Helical" evidence="9">
    <location>
        <begin position="20"/>
        <end position="40"/>
    </location>
</feature>
<dbReference type="GO" id="GO:0005385">
    <property type="term" value="F:zinc ion transmembrane transporter activity"/>
    <property type="evidence" value="ECO:0007669"/>
    <property type="project" value="TreeGrafter"/>
</dbReference>
<dbReference type="GO" id="GO:0005886">
    <property type="term" value="C:plasma membrane"/>
    <property type="evidence" value="ECO:0007669"/>
    <property type="project" value="TreeGrafter"/>
</dbReference>
<keyword evidence="6 9" id="KW-1133">Transmembrane helix</keyword>
<dbReference type="Pfam" id="PF01545">
    <property type="entry name" value="Cation_efflux"/>
    <property type="match status" value="1"/>
</dbReference>
<feature type="domain" description="Cation efflux protein cytoplasmic" evidence="11">
    <location>
        <begin position="216"/>
        <end position="290"/>
    </location>
</feature>
<proteinExistence type="inferred from homology"/>
<gene>
    <name evidence="12" type="primary">czcD</name>
</gene>
<dbReference type="SUPFAM" id="SSF160240">
    <property type="entry name" value="Cation efflux protein cytoplasmic domain-like"/>
    <property type="match status" value="1"/>
</dbReference>
<dbReference type="InterPro" id="IPR027470">
    <property type="entry name" value="Cation_efflux_CTD"/>
</dbReference>
<evidence type="ECO:0000313" key="12">
    <source>
        <dbReference type="EMBL" id="AAS45097.1"/>
    </source>
</evidence>
<dbReference type="InterPro" id="IPR002524">
    <property type="entry name" value="Cation_efflux"/>
</dbReference>
<dbReference type="Gene3D" id="1.20.1510.10">
    <property type="entry name" value="Cation efflux protein transmembrane domain"/>
    <property type="match status" value="1"/>
</dbReference>
<evidence type="ECO:0000256" key="5">
    <source>
        <dbReference type="ARBA" id="ARBA00022906"/>
    </source>
</evidence>
<organism evidence="12">
    <name type="scientific">Alcaligenes faecalis</name>
    <dbReference type="NCBI Taxonomy" id="511"/>
    <lineage>
        <taxon>Bacteria</taxon>
        <taxon>Pseudomonadati</taxon>
        <taxon>Pseudomonadota</taxon>
        <taxon>Betaproteobacteria</taxon>
        <taxon>Burkholderiales</taxon>
        <taxon>Alcaligenaceae</taxon>
        <taxon>Alcaligenes</taxon>
    </lineage>
</organism>
<dbReference type="InterPro" id="IPR036837">
    <property type="entry name" value="Cation_efflux_CTD_sf"/>
</dbReference>
<feature type="transmembrane region" description="Helical" evidence="9">
    <location>
        <begin position="83"/>
        <end position="103"/>
    </location>
</feature>
<reference evidence="12" key="1">
    <citation type="submission" date="2003-04" db="EMBL/GenBank/DDBJ databases">
        <title>Genes for Arsenite Oxidation from Alcaligenes faecalis.</title>
        <authorList>
            <person name="Silver S."/>
            <person name="Phung L.T."/>
            <person name="Malo B.J."/>
        </authorList>
    </citation>
    <scope>NUCLEOTIDE SEQUENCE</scope>
    <source>
        <strain evidence="12">NCIB 8687</strain>
    </source>
</reference>
<feature type="transmembrane region" description="Helical" evidence="9">
    <location>
        <begin position="52"/>
        <end position="71"/>
    </location>
</feature>
<evidence type="ECO:0000256" key="3">
    <source>
        <dbReference type="ARBA" id="ARBA00022448"/>
    </source>
</evidence>
<evidence type="ECO:0000256" key="8">
    <source>
        <dbReference type="ARBA" id="ARBA00023136"/>
    </source>
</evidence>
<dbReference type="InterPro" id="IPR027469">
    <property type="entry name" value="Cation_efflux_TMD_sf"/>
</dbReference>
<dbReference type="NCBIfam" id="TIGR01297">
    <property type="entry name" value="CDF"/>
    <property type="match status" value="1"/>
</dbReference>
<feature type="transmembrane region" description="Helical" evidence="9">
    <location>
        <begin position="155"/>
        <end position="181"/>
    </location>
</feature>
<dbReference type="PANTHER" id="PTHR11562">
    <property type="entry name" value="CATION EFFLUX PROTEIN/ ZINC TRANSPORTER"/>
    <property type="match status" value="1"/>
</dbReference>
<evidence type="ECO:0000259" key="10">
    <source>
        <dbReference type="Pfam" id="PF01545"/>
    </source>
</evidence>
<evidence type="ECO:0000256" key="1">
    <source>
        <dbReference type="ARBA" id="ARBA00004141"/>
    </source>
</evidence>
<evidence type="ECO:0000256" key="6">
    <source>
        <dbReference type="ARBA" id="ARBA00022989"/>
    </source>
</evidence>
<feature type="transmembrane region" description="Helical" evidence="9">
    <location>
        <begin position="123"/>
        <end position="143"/>
    </location>
</feature>
<keyword evidence="5" id="KW-0862">Zinc</keyword>
<keyword evidence="4 9" id="KW-0812">Transmembrane</keyword>
<keyword evidence="8 9" id="KW-0472">Membrane</keyword>
<name>Q6WB49_ALCFA</name>
<evidence type="ECO:0000256" key="9">
    <source>
        <dbReference type="SAM" id="Phobius"/>
    </source>
</evidence>
<evidence type="ECO:0000259" key="11">
    <source>
        <dbReference type="Pfam" id="PF16916"/>
    </source>
</evidence>
<evidence type="ECO:0000256" key="2">
    <source>
        <dbReference type="ARBA" id="ARBA00008873"/>
    </source>
</evidence>
<sequence>MLQMAHTHDHSHEPNSYGFAFGFGILLNLAFVAIEGFYGWRANSLALLADAGHNLSDVGGLVLAWVAYGAAKMRPNQRHTYGWRKASILASFVNAVILLVAMGSLASEAISRLGDPGTPNAQTIIIVAGVGVLINAVTAWLFMAGSRNDLNIRGAFLHMAADAAVSLGVVASGCLALWQSWVKLDPVVSLVIAVIIIFATLSLFKRSLHMLFDGVPDDIDLNAVRSVLLEIPGLKSLHDLHIWNLSTTETALTVHLVLDENIDVDAALRGATNILIERFSIHHSTIQCESPRFATDCTLNVRH</sequence>
<comment type="similarity">
    <text evidence="2">Belongs to the cation diffusion facilitator (CDF) transporter (TC 2.A.4) family. SLC30A subfamily.</text>
</comment>
<accession>Q6WB49</accession>
<comment type="subcellular location">
    <subcellularLocation>
        <location evidence="1">Membrane</location>
        <topology evidence="1">Multi-pass membrane protein</topology>
    </subcellularLocation>
</comment>
<dbReference type="EMBL" id="AY297781">
    <property type="protein sequence ID" value="AAS45097.1"/>
    <property type="molecule type" value="Genomic_DNA"/>
</dbReference>
<keyword evidence="5" id="KW-0864">Zinc transport</keyword>
<dbReference type="AlphaFoldDB" id="Q6WB49"/>